<dbReference type="Pfam" id="PF13618">
    <property type="entry name" value="Gluconate_2-dh3"/>
    <property type="match status" value="1"/>
</dbReference>
<gene>
    <name evidence="1" type="ORF">GGR37_000192</name>
</gene>
<keyword evidence="2" id="KW-1185">Reference proteome</keyword>
<comment type="caution">
    <text evidence="1">The sequence shown here is derived from an EMBL/GenBank/DDBJ whole genome shotgun (WGS) entry which is preliminary data.</text>
</comment>
<protein>
    <recommendedName>
        <fullName evidence="3">Gluconate 2-dehydrogenase subunit 3-like protein</fullName>
    </recommendedName>
</protein>
<dbReference type="EMBL" id="JACHOA010000001">
    <property type="protein sequence ID" value="MBB4611946.1"/>
    <property type="molecule type" value="Genomic_DNA"/>
</dbReference>
<organism evidence="1 2">
    <name type="scientific">Novosphingobium taihuense</name>
    <dbReference type="NCBI Taxonomy" id="260085"/>
    <lineage>
        <taxon>Bacteria</taxon>
        <taxon>Pseudomonadati</taxon>
        <taxon>Pseudomonadota</taxon>
        <taxon>Alphaproteobacteria</taxon>
        <taxon>Sphingomonadales</taxon>
        <taxon>Sphingomonadaceae</taxon>
        <taxon>Novosphingobium</taxon>
    </lineage>
</organism>
<dbReference type="Proteomes" id="UP000538566">
    <property type="component" value="Unassembled WGS sequence"/>
</dbReference>
<evidence type="ECO:0000313" key="2">
    <source>
        <dbReference type="Proteomes" id="UP000538566"/>
    </source>
</evidence>
<dbReference type="PROSITE" id="PS51318">
    <property type="entry name" value="TAT"/>
    <property type="match status" value="1"/>
</dbReference>
<sequence length="179" mass="18732">MQASALNRRETLGGLAALLGASTLPADVLAKAAKADVRLPAPIQSLASAYADTLMPRTDTPGAVDAGVPRLFAALLADWASPQTRASVLEALQKIDGAAGTGGFAAKSAAQRRAMLAPYDQANFADTGYRRLRELMLVLYYSSEPGATVELRYEHAPGAFEPSVPITAQTRAWAGAGYI</sequence>
<name>A0A7W7A7Z0_9SPHN</name>
<dbReference type="InterPro" id="IPR006311">
    <property type="entry name" value="TAT_signal"/>
</dbReference>
<dbReference type="RefSeq" id="WP_144902540.1">
    <property type="nucleotide sequence ID" value="NZ_JACHOA010000001.1"/>
</dbReference>
<proteinExistence type="predicted"/>
<evidence type="ECO:0000313" key="1">
    <source>
        <dbReference type="EMBL" id="MBB4611946.1"/>
    </source>
</evidence>
<dbReference type="AlphaFoldDB" id="A0A7W7A7Z0"/>
<accession>A0A7W7A7Z0</accession>
<evidence type="ECO:0008006" key="3">
    <source>
        <dbReference type="Google" id="ProtNLM"/>
    </source>
</evidence>
<dbReference type="OrthoDB" id="6385145at2"/>
<reference evidence="1 2" key="1">
    <citation type="submission" date="2020-08" db="EMBL/GenBank/DDBJ databases">
        <title>Genomic Encyclopedia of Type Strains, Phase IV (KMG-IV): sequencing the most valuable type-strain genomes for metagenomic binning, comparative biology and taxonomic classification.</title>
        <authorList>
            <person name="Goeker M."/>
        </authorList>
    </citation>
    <scope>NUCLEOTIDE SEQUENCE [LARGE SCALE GENOMIC DNA]</scope>
    <source>
        <strain evidence="1 2">DSM 17507</strain>
    </source>
</reference>
<dbReference type="InterPro" id="IPR027056">
    <property type="entry name" value="Gluconate_2DH_su3"/>
</dbReference>